<evidence type="ECO:0000256" key="5">
    <source>
        <dbReference type="PROSITE-ProRule" id="PRU00169"/>
    </source>
</evidence>
<dbReference type="PANTHER" id="PTHR35936">
    <property type="entry name" value="MEMBRANE-BOUND LYTIC MUREIN TRANSGLYCOSYLASE F"/>
    <property type="match status" value="1"/>
</dbReference>
<dbReference type="Gene3D" id="3.40.190.10">
    <property type="entry name" value="Periplasmic binding protein-like II"/>
    <property type="match status" value="4"/>
</dbReference>
<dbReference type="InterPro" id="IPR011006">
    <property type="entry name" value="CheY-like_superfamily"/>
</dbReference>
<dbReference type="EMBL" id="PGXC01000013">
    <property type="protein sequence ID" value="PKK89687.1"/>
    <property type="molecule type" value="Genomic_DNA"/>
</dbReference>
<sequence length="971" mass="108471">MLLSDSKSNLHLFPLKAALFSFFVICSFLPFSSPASGQAKPFNSSRPILSACEIDYPPFCTVNRNSEADGFSVELLRASLKAMGKKVTFRTGSWSHVKSLLIDKSIEVLPLVGRTPEREEILDFTFPYLTMHGTIVVRKGAEANIRTLKDLNKKTVAVMSGDNAEEFLRRENTGAIINTTETFEKALSELSDGKHDAVVIQKLLALQLIRSHGFKNLRIAGPPLKKFVQSFCFAVSKGNYQLQSILNEGLSIVIADGTFNHLRAKWFGPIEAAQRSRIVIGGDSDYPPYEFLDKNGQPTGYNVDIIRAVAKSLGFEIEIRLSPWPQTLHRLSNDEIDMIQGMFYSMEREKIFDFSPPHSLINHVIVTRKSSPDLQNLEDLRSKSIFVMDQDIMHDLAKERGLENQLFIVGNQEIALKMLSEGKGDCALVARIPALYWMKKNSWNNLKITDQPVLNSEYCFAALHMNRTMINQFSEGLAALRQSGELRRIESKWFAPYEDKTPDFIVLLKYSLFMLIPALLLLAGSYLWNRALQRRINEKTLDLQNEVNHRIIVEERLRQSEKMQAIGQLAGGIAHDFNNQLSCIMGFAELMHEELDANSELAGFAQSILTSSRKAADLTAKLLAFARKGKFRSHSVNLHHSIKDVMELVSRSIDKRINIVCDLKAENPLTTGDPEQLKNGLLNLALNSSDAMPDGGKLTFCTRNIVIDNDFLLENSPDAPPGNYVLVEVTDTGTGISPEVLPRIFDPFFTTKEQGKGTGLGLAALYGTIKAHAAAITVSSDVGKGTTFRLYFPECEINQNSETAQSQVIESNTRSNTEAGDDDEAITADVTADAAENVTDLNKAASENSDEKFILLVDDEIKVCEMTARMLKRAGFNIRMCHNGQEGLEEFRKSGKNIDLVILDMVMPVLNGRDTYMELQKINPQVRVLLASGYSINDEVQELLDHGARDFIQKPFRKNDLIRKVSNILGK</sequence>
<dbReference type="GO" id="GO:0015276">
    <property type="term" value="F:ligand-gated monoatomic ion channel activity"/>
    <property type="evidence" value="ECO:0007669"/>
    <property type="project" value="InterPro"/>
</dbReference>
<dbReference type="SUPFAM" id="SSF52172">
    <property type="entry name" value="CheY-like"/>
    <property type="match status" value="1"/>
</dbReference>
<dbReference type="InterPro" id="IPR004358">
    <property type="entry name" value="Sig_transdc_His_kin-like_C"/>
</dbReference>
<dbReference type="InterPro" id="IPR036097">
    <property type="entry name" value="HisK_dim/P_sf"/>
</dbReference>
<evidence type="ECO:0000313" key="9">
    <source>
        <dbReference type="Proteomes" id="UP000233256"/>
    </source>
</evidence>
<evidence type="ECO:0000259" key="7">
    <source>
        <dbReference type="PROSITE" id="PS50110"/>
    </source>
</evidence>
<accession>A0A2N1PMZ9</accession>
<dbReference type="Pfam" id="PF00072">
    <property type="entry name" value="Response_reg"/>
    <property type="match status" value="1"/>
</dbReference>
<feature type="domain" description="Histidine kinase" evidence="6">
    <location>
        <begin position="572"/>
        <end position="796"/>
    </location>
</feature>
<feature type="modified residue" description="4-aspartylphosphate" evidence="5">
    <location>
        <position position="904"/>
    </location>
</feature>
<dbReference type="Pfam" id="PF02518">
    <property type="entry name" value="HATPase_c"/>
    <property type="match status" value="1"/>
</dbReference>
<dbReference type="Pfam" id="PF00497">
    <property type="entry name" value="SBP_bac_3"/>
    <property type="match status" value="2"/>
</dbReference>
<dbReference type="InterPro" id="IPR003661">
    <property type="entry name" value="HisK_dim/P_dom"/>
</dbReference>
<evidence type="ECO:0000256" key="2">
    <source>
        <dbReference type="ARBA" id="ARBA00012438"/>
    </source>
</evidence>
<dbReference type="Gene3D" id="3.30.565.10">
    <property type="entry name" value="Histidine kinase-like ATPase, C-terminal domain"/>
    <property type="match status" value="1"/>
</dbReference>
<dbReference type="SMART" id="SM00079">
    <property type="entry name" value="PBPe"/>
    <property type="match status" value="1"/>
</dbReference>
<organism evidence="8 9">
    <name type="scientific">Candidatus Wallbacteria bacterium HGW-Wallbacteria-1</name>
    <dbReference type="NCBI Taxonomy" id="2013854"/>
    <lineage>
        <taxon>Bacteria</taxon>
        <taxon>Candidatus Walliibacteriota</taxon>
    </lineage>
</organism>
<dbReference type="CDD" id="cd13704">
    <property type="entry name" value="PBP2_HisK"/>
    <property type="match status" value="2"/>
</dbReference>
<dbReference type="SUPFAM" id="SSF55874">
    <property type="entry name" value="ATPase domain of HSP90 chaperone/DNA topoisomerase II/histidine kinase"/>
    <property type="match status" value="1"/>
</dbReference>
<evidence type="ECO:0000313" key="8">
    <source>
        <dbReference type="EMBL" id="PKK89687.1"/>
    </source>
</evidence>
<dbReference type="PRINTS" id="PR00344">
    <property type="entry name" value="BCTRLSENSOR"/>
</dbReference>
<dbReference type="CDD" id="cd00082">
    <property type="entry name" value="HisKA"/>
    <property type="match status" value="1"/>
</dbReference>
<dbReference type="InterPro" id="IPR001638">
    <property type="entry name" value="Solute-binding_3/MltF_N"/>
</dbReference>
<dbReference type="Pfam" id="PF00512">
    <property type="entry name" value="HisKA"/>
    <property type="match status" value="1"/>
</dbReference>
<dbReference type="GO" id="GO:0000155">
    <property type="term" value="F:phosphorelay sensor kinase activity"/>
    <property type="evidence" value="ECO:0007669"/>
    <property type="project" value="InterPro"/>
</dbReference>
<dbReference type="PROSITE" id="PS50110">
    <property type="entry name" value="RESPONSE_REGULATORY"/>
    <property type="match status" value="1"/>
</dbReference>
<dbReference type="InterPro" id="IPR036890">
    <property type="entry name" value="HATPase_C_sf"/>
</dbReference>
<comment type="caution">
    <text evidence="8">The sequence shown here is derived from an EMBL/GenBank/DDBJ whole genome shotgun (WGS) entry which is preliminary data.</text>
</comment>
<gene>
    <name evidence="8" type="ORF">CVV64_12845</name>
</gene>
<dbReference type="SUPFAM" id="SSF53850">
    <property type="entry name" value="Periplasmic binding protein-like II"/>
    <property type="match status" value="2"/>
</dbReference>
<keyword evidence="3 5" id="KW-0597">Phosphoprotein</keyword>
<dbReference type="InterPro" id="IPR001789">
    <property type="entry name" value="Sig_transdc_resp-reg_receiver"/>
</dbReference>
<dbReference type="SMART" id="SM00387">
    <property type="entry name" value="HATPase_c"/>
    <property type="match status" value="1"/>
</dbReference>
<dbReference type="Gene3D" id="3.40.50.2300">
    <property type="match status" value="1"/>
</dbReference>
<dbReference type="InterPro" id="IPR001320">
    <property type="entry name" value="Iontro_rcpt_C"/>
</dbReference>
<dbReference type="Proteomes" id="UP000233256">
    <property type="component" value="Unassembled WGS sequence"/>
</dbReference>
<dbReference type="InterPro" id="IPR003594">
    <property type="entry name" value="HATPase_dom"/>
</dbReference>
<proteinExistence type="predicted"/>
<name>A0A2N1PMZ9_9BACT</name>
<dbReference type="CDD" id="cd00156">
    <property type="entry name" value="REC"/>
    <property type="match status" value="1"/>
</dbReference>
<dbReference type="SMART" id="SM00448">
    <property type="entry name" value="REC"/>
    <property type="match status" value="1"/>
</dbReference>
<dbReference type="AlphaFoldDB" id="A0A2N1PMZ9"/>
<dbReference type="EC" id="2.7.13.3" evidence="2"/>
<dbReference type="PROSITE" id="PS50109">
    <property type="entry name" value="HIS_KIN"/>
    <property type="match status" value="1"/>
</dbReference>
<dbReference type="SMART" id="SM00388">
    <property type="entry name" value="HisKA"/>
    <property type="match status" value="1"/>
</dbReference>
<evidence type="ECO:0000256" key="1">
    <source>
        <dbReference type="ARBA" id="ARBA00000085"/>
    </source>
</evidence>
<dbReference type="SMART" id="SM00062">
    <property type="entry name" value="PBPb"/>
    <property type="match status" value="2"/>
</dbReference>
<comment type="catalytic activity">
    <reaction evidence="1">
        <text>ATP + protein L-histidine = ADP + protein N-phospho-L-histidine.</text>
        <dbReference type="EC" id="2.7.13.3"/>
    </reaction>
</comment>
<feature type="domain" description="Response regulatory" evidence="7">
    <location>
        <begin position="853"/>
        <end position="969"/>
    </location>
</feature>
<dbReference type="Gene3D" id="1.10.287.130">
    <property type="match status" value="1"/>
</dbReference>
<dbReference type="GO" id="GO:0016020">
    <property type="term" value="C:membrane"/>
    <property type="evidence" value="ECO:0007669"/>
    <property type="project" value="InterPro"/>
</dbReference>
<evidence type="ECO:0000256" key="4">
    <source>
        <dbReference type="ARBA" id="ARBA00022729"/>
    </source>
</evidence>
<dbReference type="SUPFAM" id="SSF47384">
    <property type="entry name" value="Homodimeric domain of signal transducing histidine kinase"/>
    <property type="match status" value="1"/>
</dbReference>
<dbReference type="InterPro" id="IPR005467">
    <property type="entry name" value="His_kinase_dom"/>
</dbReference>
<evidence type="ECO:0000259" key="6">
    <source>
        <dbReference type="PROSITE" id="PS50109"/>
    </source>
</evidence>
<evidence type="ECO:0000256" key="3">
    <source>
        <dbReference type="ARBA" id="ARBA00022553"/>
    </source>
</evidence>
<reference evidence="8 9" key="1">
    <citation type="journal article" date="2017" name="ISME J.">
        <title>Potential for microbial H2 and metal transformations associated with novel bacteria and archaea in deep terrestrial subsurface sediments.</title>
        <authorList>
            <person name="Hernsdorf A.W."/>
            <person name="Amano Y."/>
            <person name="Miyakawa K."/>
            <person name="Ise K."/>
            <person name="Suzuki Y."/>
            <person name="Anantharaman K."/>
            <person name="Probst A."/>
            <person name="Burstein D."/>
            <person name="Thomas B.C."/>
            <person name="Banfield J.F."/>
        </authorList>
    </citation>
    <scope>NUCLEOTIDE SEQUENCE [LARGE SCALE GENOMIC DNA]</scope>
    <source>
        <strain evidence="8">HGW-Wallbacteria-1</strain>
    </source>
</reference>
<keyword evidence="4" id="KW-0732">Signal</keyword>
<protein>
    <recommendedName>
        <fullName evidence="2">histidine kinase</fullName>
        <ecNumber evidence="2">2.7.13.3</ecNumber>
    </recommendedName>
</protein>